<evidence type="ECO:0000256" key="10">
    <source>
        <dbReference type="ARBA" id="ARBA00022958"/>
    </source>
</evidence>
<dbReference type="GO" id="GO:0005524">
    <property type="term" value="F:ATP binding"/>
    <property type="evidence" value="ECO:0007669"/>
    <property type="project" value="UniProtKB-UniRule"/>
</dbReference>
<keyword evidence="12" id="KW-0963">Cytoplasm</keyword>
<dbReference type="PANTHER" id="PTHR10584">
    <property type="entry name" value="SUGAR KINASE"/>
    <property type="match status" value="1"/>
</dbReference>
<feature type="binding site" evidence="12">
    <location>
        <position position="255"/>
    </location>
    <ligand>
        <name>K(+)</name>
        <dbReference type="ChEBI" id="CHEBI:29103"/>
    </ligand>
</feature>
<protein>
    <recommendedName>
        <fullName evidence="3 12">Ribokinase</fullName>
        <shortName evidence="12">RK</shortName>
        <ecNumber evidence="2 12">2.7.1.15</ecNumber>
    </recommendedName>
</protein>
<evidence type="ECO:0000256" key="3">
    <source>
        <dbReference type="ARBA" id="ARBA00016943"/>
    </source>
</evidence>
<evidence type="ECO:0000256" key="4">
    <source>
        <dbReference type="ARBA" id="ARBA00022679"/>
    </source>
</evidence>
<feature type="binding site" evidence="12">
    <location>
        <begin position="13"/>
        <end position="15"/>
    </location>
    <ligand>
        <name>substrate</name>
    </ligand>
</feature>
<keyword evidence="5 12" id="KW-0479">Metal-binding</keyword>
<evidence type="ECO:0000256" key="2">
    <source>
        <dbReference type="ARBA" id="ARBA00012035"/>
    </source>
</evidence>
<dbReference type="HAMAP" id="MF_01987">
    <property type="entry name" value="Ribokinase"/>
    <property type="match status" value="1"/>
</dbReference>
<comment type="catalytic activity">
    <reaction evidence="12">
        <text>D-ribose + ATP = D-ribose 5-phosphate + ADP + H(+)</text>
        <dbReference type="Rhea" id="RHEA:13697"/>
        <dbReference type="ChEBI" id="CHEBI:15378"/>
        <dbReference type="ChEBI" id="CHEBI:30616"/>
        <dbReference type="ChEBI" id="CHEBI:47013"/>
        <dbReference type="ChEBI" id="CHEBI:78346"/>
        <dbReference type="ChEBI" id="CHEBI:456216"/>
        <dbReference type="EC" id="2.7.1.15"/>
    </reaction>
</comment>
<dbReference type="EC" id="2.7.1.15" evidence="2 12"/>
<comment type="activity regulation">
    <text evidence="12">Activated by a monovalent cation that binds near, but not in, the active site. The most likely occupant of the site in vivo is potassium. Ion binding induces a conformational change that may alter substrate affinity.</text>
</comment>
<dbReference type="InterPro" id="IPR029056">
    <property type="entry name" value="Ribokinase-like"/>
</dbReference>
<accession>A0A1V9X248</accession>
<proteinExistence type="inferred from homology"/>
<evidence type="ECO:0000313" key="14">
    <source>
        <dbReference type="EMBL" id="OQR67481.1"/>
    </source>
</evidence>
<sequence length="314" mass="33520">MSLPEVIILGGCVTDLSVYTPRFPVAGETLVAHQFQYGFGGKGANTAFMCSRLGLETALISKLGDDLFGQRYAKYLETAGFNADQITTEKGSSSATANITVADSGENAIAYFPGCVDLLSEADIERAESMFRSAKVFGCVFEAPMTTICRALRLAREHGVTTYVNAAPVLATSLPADCLPLIDYLCVNETEGPAVVCQIKGKPPGALSEKEMFDTLLSAGVGNVIMTQGEKGVKYAYEPSKVHAVPAVPVAKVVDTTGAGDAFNGGFIYHLVRNSQLSMHGQLWRACGIASLTVQKKGTQASFPYRYEVPEKFL</sequence>
<feature type="binding site" evidence="12">
    <location>
        <position position="302"/>
    </location>
    <ligand>
        <name>K(+)</name>
        <dbReference type="ChEBI" id="CHEBI:29103"/>
    </ligand>
</feature>
<evidence type="ECO:0000256" key="6">
    <source>
        <dbReference type="ARBA" id="ARBA00022741"/>
    </source>
</evidence>
<feature type="binding site" evidence="12">
    <location>
        <begin position="41"/>
        <end position="45"/>
    </location>
    <ligand>
        <name>substrate</name>
    </ligand>
</feature>
<evidence type="ECO:0000256" key="5">
    <source>
        <dbReference type="ARBA" id="ARBA00022723"/>
    </source>
</evidence>
<keyword evidence="6 12" id="KW-0547">Nucleotide-binding</keyword>
<comment type="cofactor">
    <cofactor evidence="12">
        <name>Mg(2+)</name>
        <dbReference type="ChEBI" id="CHEBI:18420"/>
    </cofactor>
    <text evidence="12">Requires a divalent cation, most likely magnesium in vivo, as an electrophilic catalyst to aid phosphoryl group transfer. It is the chelate of the metal and the nucleotide that is the actual substrate.</text>
</comment>
<feature type="binding site" evidence="12">
    <location>
        <position position="293"/>
    </location>
    <ligand>
        <name>K(+)</name>
        <dbReference type="ChEBI" id="CHEBI:29103"/>
    </ligand>
</feature>
<dbReference type="GO" id="GO:0005634">
    <property type="term" value="C:nucleus"/>
    <property type="evidence" value="ECO:0007669"/>
    <property type="project" value="UniProtKB-SubCell"/>
</dbReference>
<evidence type="ECO:0000259" key="13">
    <source>
        <dbReference type="Pfam" id="PF00294"/>
    </source>
</evidence>
<keyword evidence="8 12" id="KW-0067">ATP-binding</keyword>
<feature type="binding site" evidence="12">
    <location>
        <position position="257"/>
    </location>
    <ligand>
        <name>K(+)</name>
        <dbReference type="ChEBI" id="CHEBI:29103"/>
    </ligand>
</feature>
<keyword evidence="10 12" id="KW-0630">Potassium</keyword>
<comment type="subcellular location">
    <subcellularLocation>
        <location evidence="12">Cytoplasm</location>
    </subcellularLocation>
    <subcellularLocation>
        <location evidence="12">Nucleus</location>
    </subcellularLocation>
</comment>
<evidence type="ECO:0000256" key="8">
    <source>
        <dbReference type="ARBA" id="ARBA00022840"/>
    </source>
</evidence>
<dbReference type="GO" id="GO:0005829">
    <property type="term" value="C:cytosol"/>
    <property type="evidence" value="ECO:0007669"/>
    <property type="project" value="TreeGrafter"/>
</dbReference>
<dbReference type="EMBL" id="MNPL01028700">
    <property type="protein sequence ID" value="OQR67481.1"/>
    <property type="molecule type" value="Genomic_DNA"/>
</dbReference>
<gene>
    <name evidence="14" type="ORF">BIW11_02191</name>
</gene>
<comment type="pathway">
    <text evidence="12">Carbohydrate metabolism; D-ribose degradation; D-ribose 5-phosphate from beta-D-ribopyranose: step 2/2.</text>
</comment>
<dbReference type="SUPFAM" id="SSF53613">
    <property type="entry name" value="Ribokinase-like"/>
    <property type="match status" value="1"/>
</dbReference>
<feature type="binding site" evidence="12">
    <location>
        <position position="142"/>
    </location>
    <ligand>
        <name>substrate</name>
    </ligand>
</feature>
<dbReference type="OrthoDB" id="415590at2759"/>
<keyword evidence="7 12" id="KW-0418">Kinase</keyword>
<dbReference type="InterPro" id="IPR002173">
    <property type="entry name" value="Carboh/pur_kinase_PfkB_CS"/>
</dbReference>
<dbReference type="AlphaFoldDB" id="A0A1V9X248"/>
<dbReference type="PRINTS" id="PR00990">
    <property type="entry name" value="RIBOKINASE"/>
</dbReference>
<evidence type="ECO:0000256" key="9">
    <source>
        <dbReference type="ARBA" id="ARBA00022842"/>
    </source>
</evidence>
<keyword evidence="4 12" id="KW-0808">Transferase</keyword>
<comment type="caution">
    <text evidence="14">The sequence shown here is derived from an EMBL/GenBank/DDBJ whole genome shotgun (WGS) entry which is preliminary data.</text>
</comment>
<comment type="subunit">
    <text evidence="12">Homodimer.</text>
</comment>
<comment type="similarity">
    <text evidence="12">Belongs to the carbohydrate kinase PfkB family. Ribokinase subfamily.</text>
</comment>
<dbReference type="GO" id="GO:0046872">
    <property type="term" value="F:metal ion binding"/>
    <property type="evidence" value="ECO:0007669"/>
    <property type="project" value="UniProtKB-KW"/>
</dbReference>
<feature type="active site" description="Proton acceptor" evidence="12">
    <location>
        <position position="261"/>
    </location>
</feature>
<dbReference type="Pfam" id="PF00294">
    <property type="entry name" value="PfkB"/>
    <property type="match status" value="1"/>
</dbReference>
<feature type="binding site" evidence="12">
    <location>
        <begin position="260"/>
        <end position="261"/>
    </location>
    <ligand>
        <name>ATP</name>
        <dbReference type="ChEBI" id="CHEBI:30616"/>
    </ligand>
</feature>
<dbReference type="FunCoup" id="A0A1V9X248">
    <property type="interactions" value="602"/>
</dbReference>
<keyword evidence="11 12" id="KW-0119">Carbohydrate metabolism</keyword>
<feature type="binding site" evidence="12">
    <location>
        <position position="296"/>
    </location>
    <ligand>
        <name>K(+)</name>
        <dbReference type="ChEBI" id="CHEBI:29103"/>
    </ligand>
</feature>
<dbReference type="Proteomes" id="UP000192247">
    <property type="component" value="Unassembled WGS sequence"/>
</dbReference>
<keyword evidence="9 12" id="KW-0460">Magnesium</keyword>
<dbReference type="PROSITE" id="PS00583">
    <property type="entry name" value="PFKB_KINASES_1"/>
    <property type="match status" value="1"/>
</dbReference>
<evidence type="ECO:0000256" key="7">
    <source>
        <dbReference type="ARBA" id="ARBA00022777"/>
    </source>
</evidence>
<dbReference type="InterPro" id="IPR011877">
    <property type="entry name" value="Ribokinase"/>
</dbReference>
<dbReference type="PANTHER" id="PTHR10584:SF166">
    <property type="entry name" value="RIBOKINASE"/>
    <property type="match status" value="1"/>
</dbReference>
<keyword evidence="15" id="KW-1185">Reference proteome</keyword>
<organism evidence="14 15">
    <name type="scientific">Tropilaelaps mercedesae</name>
    <dbReference type="NCBI Taxonomy" id="418985"/>
    <lineage>
        <taxon>Eukaryota</taxon>
        <taxon>Metazoa</taxon>
        <taxon>Ecdysozoa</taxon>
        <taxon>Arthropoda</taxon>
        <taxon>Chelicerata</taxon>
        <taxon>Arachnida</taxon>
        <taxon>Acari</taxon>
        <taxon>Parasitiformes</taxon>
        <taxon>Mesostigmata</taxon>
        <taxon>Gamasina</taxon>
        <taxon>Dermanyssoidea</taxon>
        <taxon>Laelapidae</taxon>
        <taxon>Tropilaelaps</taxon>
    </lineage>
</organism>
<comment type="caution">
    <text evidence="12">Lacks conserved residue(s) required for the propagation of feature annotation.</text>
</comment>
<comment type="function">
    <text evidence="12">Catalyzes the phosphorylation of ribose at O-5 in a reaction requiring ATP and magnesium. The resulting D-ribose-5-phosphate can then be used either for sythesis of nucleotides, histidine, and tryptophan, or as a component of the pentose phosphate pathway.</text>
</comment>
<feature type="binding site" evidence="12">
    <location>
        <position position="298"/>
    </location>
    <ligand>
        <name>K(+)</name>
        <dbReference type="ChEBI" id="CHEBI:29103"/>
    </ligand>
</feature>
<name>A0A1V9X248_9ACAR</name>
<evidence type="ECO:0000313" key="15">
    <source>
        <dbReference type="Proteomes" id="UP000192247"/>
    </source>
</evidence>
<comment type="similarity">
    <text evidence="1">Belongs to the carbohydrate kinase pfkB family.</text>
</comment>
<keyword evidence="12" id="KW-0539">Nucleus</keyword>
<reference evidence="14 15" key="1">
    <citation type="journal article" date="2017" name="Gigascience">
        <title>Draft genome of the honey bee ectoparasitic mite, Tropilaelaps mercedesae, is shaped by the parasitic life history.</title>
        <authorList>
            <person name="Dong X."/>
            <person name="Armstrong S.D."/>
            <person name="Xia D."/>
            <person name="Makepeace B.L."/>
            <person name="Darby A.C."/>
            <person name="Kadowaki T."/>
        </authorList>
    </citation>
    <scope>NUCLEOTIDE SEQUENCE [LARGE SCALE GENOMIC DNA]</scope>
    <source>
        <strain evidence="14">Wuxi-XJTLU</strain>
    </source>
</reference>
<evidence type="ECO:0000256" key="11">
    <source>
        <dbReference type="ARBA" id="ARBA00023277"/>
    </source>
</evidence>
<feature type="domain" description="Carbohydrate kinase PfkB" evidence="13">
    <location>
        <begin position="5"/>
        <end position="304"/>
    </location>
</feature>
<dbReference type="CDD" id="cd01174">
    <property type="entry name" value="ribokinase"/>
    <property type="match status" value="1"/>
</dbReference>
<dbReference type="PROSITE" id="PS00584">
    <property type="entry name" value="PFKB_KINASES_2"/>
    <property type="match status" value="1"/>
</dbReference>
<dbReference type="GO" id="GO:0019303">
    <property type="term" value="P:D-ribose catabolic process"/>
    <property type="evidence" value="ECO:0007669"/>
    <property type="project" value="UniProtKB-UniRule"/>
</dbReference>
<dbReference type="GO" id="GO:0004747">
    <property type="term" value="F:ribokinase activity"/>
    <property type="evidence" value="ECO:0007669"/>
    <property type="project" value="UniProtKB-UniRule"/>
</dbReference>
<dbReference type="Gene3D" id="3.40.1190.20">
    <property type="match status" value="1"/>
</dbReference>
<dbReference type="InterPro" id="IPR002139">
    <property type="entry name" value="Ribo/fructo_kinase"/>
</dbReference>
<feature type="binding site" evidence="12">
    <location>
        <position position="261"/>
    </location>
    <ligand>
        <name>substrate</name>
    </ligand>
</feature>
<dbReference type="InParanoid" id="A0A1V9X248"/>
<evidence type="ECO:0000256" key="1">
    <source>
        <dbReference type="ARBA" id="ARBA00005380"/>
    </source>
</evidence>
<evidence type="ECO:0000256" key="12">
    <source>
        <dbReference type="HAMAP-Rule" id="MF_03215"/>
    </source>
</evidence>
<dbReference type="STRING" id="418985.A0A1V9X248"/>
<feature type="binding site" evidence="12">
    <location>
        <position position="188"/>
    </location>
    <ligand>
        <name>ATP</name>
        <dbReference type="ChEBI" id="CHEBI:30616"/>
    </ligand>
</feature>
<dbReference type="InterPro" id="IPR011611">
    <property type="entry name" value="PfkB_dom"/>
</dbReference>
<dbReference type="UniPathway" id="UPA00916">
    <property type="reaction ID" value="UER00889"/>
</dbReference>
<feature type="binding site" evidence="12">
    <location>
        <begin position="227"/>
        <end position="232"/>
    </location>
    <ligand>
        <name>ATP</name>
        <dbReference type="ChEBI" id="CHEBI:30616"/>
    </ligand>
</feature>